<reference evidence="1" key="1">
    <citation type="journal article" date="2014" name="Front. Microbiol.">
        <title>High frequency of phylogenetically diverse reductive dehalogenase-homologous genes in deep subseafloor sedimentary metagenomes.</title>
        <authorList>
            <person name="Kawai M."/>
            <person name="Futagami T."/>
            <person name="Toyoda A."/>
            <person name="Takaki Y."/>
            <person name="Nishi S."/>
            <person name="Hori S."/>
            <person name="Arai W."/>
            <person name="Tsubouchi T."/>
            <person name="Morono Y."/>
            <person name="Uchiyama I."/>
            <person name="Ito T."/>
            <person name="Fujiyama A."/>
            <person name="Inagaki F."/>
            <person name="Takami H."/>
        </authorList>
    </citation>
    <scope>NUCLEOTIDE SEQUENCE</scope>
    <source>
        <strain evidence="1">Expedition CK06-06</strain>
    </source>
</reference>
<name>X1GBK1_9ZZZZ</name>
<comment type="caution">
    <text evidence="1">The sequence shown here is derived from an EMBL/GenBank/DDBJ whole genome shotgun (WGS) entry which is preliminary data.</text>
</comment>
<evidence type="ECO:0000313" key="1">
    <source>
        <dbReference type="EMBL" id="GAH55291.1"/>
    </source>
</evidence>
<protein>
    <submittedName>
        <fullName evidence="1">Uncharacterized protein</fullName>
    </submittedName>
</protein>
<feature type="non-terminal residue" evidence="1">
    <location>
        <position position="32"/>
    </location>
</feature>
<dbReference type="EMBL" id="BARU01022303">
    <property type="protein sequence ID" value="GAH55291.1"/>
    <property type="molecule type" value="Genomic_DNA"/>
</dbReference>
<proteinExistence type="predicted"/>
<gene>
    <name evidence="1" type="ORF">S03H2_36363</name>
</gene>
<dbReference type="AlphaFoldDB" id="X1GBK1"/>
<organism evidence="1">
    <name type="scientific">marine sediment metagenome</name>
    <dbReference type="NCBI Taxonomy" id="412755"/>
    <lineage>
        <taxon>unclassified sequences</taxon>
        <taxon>metagenomes</taxon>
        <taxon>ecological metagenomes</taxon>
    </lineage>
</organism>
<sequence length="32" mass="3509">MAVRFKEVDNSVLSRAEDLVDPGITESFLGRG</sequence>
<accession>X1GBK1</accession>